<feature type="domain" description="Activator of Hsp90 ATPase AHSA1-like N-terminal" evidence="3">
    <location>
        <begin position="13"/>
        <end position="146"/>
    </location>
</feature>
<dbReference type="Pfam" id="PF09229">
    <property type="entry name" value="Aha1_N"/>
    <property type="match status" value="1"/>
</dbReference>
<reference evidence="4 5" key="1">
    <citation type="submission" date="2020-06" db="EMBL/GenBank/DDBJ databases">
        <title>The yeast mating-type switching endonuclease HO is a domesticated member of an unorthodox homing genetic element family.</title>
        <authorList>
            <person name="Coughlan A.Y."/>
            <person name="Lombardi L."/>
            <person name="Braun-Galleani S."/>
            <person name="Martos A.R."/>
            <person name="Galeote V."/>
            <person name="Bigey F."/>
            <person name="Dequin S."/>
            <person name="Byrne K.P."/>
            <person name="Wolfe K.H."/>
        </authorList>
    </citation>
    <scope>NUCLEOTIDE SEQUENCE [LARGE SCALE GENOMIC DNA]</scope>
    <source>
        <strain evidence="4 5">CBS2947</strain>
    </source>
</reference>
<gene>
    <name evidence="4" type="ORF">HG537_0H00340</name>
</gene>
<dbReference type="PANTHER" id="PTHR13009">
    <property type="entry name" value="HEAT SHOCK PROTEIN 90 HSP90 CO-CHAPERONE AHA-1"/>
    <property type="match status" value="1"/>
</dbReference>
<dbReference type="InterPro" id="IPR013538">
    <property type="entry name" value="ASHA1/2-like_C"/>
</dbReference>
<dbReference type="InterPro" id="IPR023393">
    <property type="entry name" value="START-like_dom_sf"/>
</dbReference>
<feature type="region of interest" description="Disordered" evidence="2">
    <location>
        <begin position="164"/>
        <end position="208"/>
    </location>
</feature>
<dbReference type="Gene3D" id="3.15.10.20">
    <property type="entry name" value="Activator of Hsp90 ATPase Aha1, N-terminal domain"/>
    <property type="match status" value="1"/>
</dbReference>
<dbReference type="InterPro" id="IPR015310">
    <property type="entry name" value="AHSA1-like_N"/>
</dbReference>
<evidence type="ECO:0000256" key="2">
    <source>
        <dbReference type="SAM" id="MobiDB-lite"/>
    </source>
</evidence>
<dbReference type="InterPro" id="IPR036338">
    <property type="entry name" value="Aha1"/>
</dbReference>
<dbReference type="Pfam" id="PF08327">
    <property type="entry name" value="AHSA1"/>
    <property type="match status" value="1"/>
</dbReference>
<keyword evidence="5" id="KW-1185">Reference proteome</keyword>
<name>A0A7H9HY36_9SACH</name>
<dbReference type="GO" id="GO:0006457">
    <property type="term" value="P:protein folding"/>
    <property type="evidence" value="ECO:0007669"/>
    <property type="project" value="TreeGrafter"/>
</dbReference>
<dbReference type="SUPFAM" id="SSF103111">
    <property type="entry name" value="Activator of Hsp90 ATPase, Aha1"/>
    <property type="match status" value="1"/>
</dbReference>
<dbReference type="SUPFAM" id="SSF55961">
    <property type="entry name" value="Bet v1-like"/>
    <property type="match status" value="1"/>
</dbReference>
<dbReference type="OrthoDB" id="567237at2759"/>
<dbReference type="Proteomes" id="UP000510647">
    <property type="component" value="Chromosome 8"/>
</dbReference>
<dbReference type="GO" id="GO:0051087">
    <property type="term" value="F:protein-folding chaperone binding"/>
    <property type="evidence" value="ECO:0007669"/>
    <property type="project" value="InterPro"/>
</dbReference>
<dbReference type="AlphaFoldDB" id="A0A7H9HY36"/>
<dbReference type="GO" id="GO:0001671">
    <property type="term" value="F:ATPase activator activity"/>
    <property type="evidence" value="ECO:0007669"/>
    <property type="project" value="InterPro"/>
</dbReference>
<organism evidence="4 5">
    <name type="scientific">Torulaspora globosa</name>
    <dbReference type="NCBI Taxonomy" id="48254"/>
    <lineage>
        <taxon>Eukaryota</taxon>
        <taxon>Fungi</taxon>
        <taxon>Dikarya</taxon>
        <taxon>Ascomycota</taxon>
        <taxon>Saccharomycotina</taxon>
        <taxon>Saccharomycetes</taxon>
        <taxon>Saccharomycetales</taxon>
        <taxon>Saccharomycetaceae</taxon>
        <taxon>Torulaspora</taxon>
    </lineage>
</organism>
<dbReference type="Gene3D" id="3.30.530.20">
    <property type="match status" value="1"/>
</dbReference>
<dbReference type="GO" id="GO:0005829">
    <property type="term" value="C:cytosol"/>
    <property type="evidence" value="ECO:0007669"/>
    <property type="project" value="TreeGrafter"/>
</dbReference>
<dbReference type="EMBL" id="CP059274">
    <property type="protein sequence ID" value="QLQ82273.1"/>
    <property type="molecule type" value="Genomic_DNA"/>
</dbReference>
<proteinExistence type="inferred from homology"/>
<protein>
    <recommendedName>
        <fullName evidence="3">Activator of Hsp90 ATPase AHSA1-like N-terminal domain-containing protein</fullName>
    </recommendedName>
</protein>
<sequence length="346" mass="39213">MVVHNPNNWHWVDKNCFSWAREYFSEKVVKLNTGEVEGKYAEISSLSSLEGDCEVNQRKGKVISLFDLNMVMLIKGYVNDQQFEGSITVPEVAFDSGKDDYQFDISIYKETSQLNEIKPLIREKLLPQLREIFQKFSHDLLVTHGSDIQLPEDSVNSTFTKANQQDSFASSAGPKESKSLPKNQAPKAGTATGSPEKPIVSTSGGNTTSIHLEPTFNVPASELYRTFIDKQRIMAWSKSFACPKAGSEPTLNVGDEFELFGGNVTSRLTHAEKDKQLVFTWRLSDWRDKVESKLIMEFHESKEYHETKLQVNWTGIPLGEEDRVRGNFEEYYVRSIKITFGFGAVL</sequence>
<dbReference type="SMART" id="SM01000">
    <property type="entry name" value="Aha1_N"/>
    <property type="match status" value="1"/>
</dbReference>
<evidence type="ECO:0000259" key="3">
    <source>
        <dbReference type="SMART" id="SM01000"/>
    </source>
</evidence>
<evidence type="ECO:0000256" key="1">
    <source>
        <dbReference type="ARBA" id="ARBA00006817"/>
    </source>
</evidence>
<comment type="similarity">
    <text evidence="1">Belongs to the AHA1 family.</text>
</comment>
<dbReference type="PANTHER" id="PTHR13009:SF22">
    <property type="entry name" value="LD43819P"/>
    <property type="match status" value="1"/>
</dbReference>
<accession>A0A7H9HY36</accession>
<dbReference type="CDD" id="cd08892">
    <property type="entry name" value="SRPBCC_Aha1"/>
    <property type="match status" value="1"/>
</dbReference>
<evidence type="ECO:0000313" key="5">
    <source>
        <dbReference type="Proteomes" id="UP000510647"/>
    </source>
</evidence>
<evidence type="ECO:0000313" key="4">
    <source>
        <dbReference type="EMBL" id="QLQ82273.1"/>
    </source>
</evidence>